<organism evidence="6 7">
    <name type="scientific">Mugilogobius chulae</name>
    <name type="common">yellowstripe goby</name>
    <dbReference type="NCBI Taxonomy" id="88201"/>
    <lineage>
        <taxon>Eukaryota</taxon>
        <taxon>Metazoa</taxon>
        <taxon>Chordata</taxon>
        <taxon>Craniata</taxon>
        <taxon>Vertebrata</taxon>
        <taxon>Euteleostomi</taxon>
        <taxon>Actinopterygii</taxon>
        <taxon>Neopterygii</taxon>
        <taxon>Teleostei</taxon>
        <taxon>Neoteleostei</taxon>
        <taxon>Acanthomorphata</taxon>
        <taxon>Gobiaria</taxon>
        <taxon>Gobiiformes</taxon>
        <taxon>Gobioidei</taxon>
        <taxon>Gobiidae</taxon>
        <taxon>Gobionellinae</taxon>
        <taxon>Mugilogobius</taxon>
    </lineage>
</organism>
<keyword evidence="3" id="KW-0175">Coiled coil</keyword>
<dbReference type="GO" id="GO:0005509">
    <property type="term" value="F:calcium ion binding"/>
    <property type="evidence" value="ECO:0007669"/>
    <property type="project" value="InterPro"/>
</dbReference>
<dbReference type="PROSITE" id="PS50222">
    <property type="entry name" value="EF_HAND_2"/>
    <property type="match status" value="2"/>
</dbReference>
<proteinExistence type="predicted"/>
<dbReference type="Pfam" id="PF13499">
    <property type="entry name" value="EF-hand_7"/>
    <property type="match status" value="1"/>
</dbReference>
<dbReference type="SUPFAM" id="SSF47473">
    <property type="entry name" value="EF-hand"/>
    <property type="match status" value="1"/>
</dbReference>
<dbReference type="EMBL" id="JBBPFD010000003">
    <property type="protein sequence ID" value="KAK7933186.1"/>
    <property type="molecule type" value="Genomic_DNA"/>
</dbReference>
<reference evidence="7" key="1">
    <citation type="submission" date="2024-04" db="EMBL/GenBank/DDBJ databases">
        <title>Salinicola lusitanus LLJ914,a marine bacterium isolated from the Okinawa Trough.</title>
        <authorList>
            <person name="Li J."/>
        </authorList>
    </citation>
    <scope>NUCLEOTIDE SEQUENCE [LARGE SCALE GENOMIC DNA]</scope>
</reference>
<feature type="coiled-coil region" evidence="3">
    <location>
        <begin position="129"/>
        <end position="192"/>
    </location>
</feature>
<evidence type="ECO:0000256" key="3">
    <source>
        <dbReference type="SAM" id="Coils"/>
    </source>
</evidence>
<dbReference type="PROSITE" id="PS00018">
    <property type="entry name" value="EF_HAND_1"/>
    <property type="match status" value="2"/>
</dbReference>
<feature type="region of interest" description="Disordered" evidence="4">
    <location>
        <begin position="320"/>
        <end position="346"/>
    </location>
</feature>
<evidence type="ECO:0000256" key="1">
    <source>
        <dbReference type="ARBA" id="ARBA00022723"/>
    </source>
</evidence>
<dbReference type="InterPro" id="IPR018247">
    <property type="entry name" value="EF_Hand_1_Ca_BS"/>
</dbReference>
<dbReference type="AlphaFoldDB" id="A0AAW0PX81"/>
<comment type="caution">
    <text evidence="6">The sequence shown here is derived from an EMBL/GenBank/DDBJ whole genome shotgun (WGS) entry which is preliminary data.</text>
</comment>
<gene>
    <name evidence="6" type="ORF">WMY93_004082</name>
</gene>
<keyword evidence="7" id="KW-1185">Reference proteome</keyword>
<evidence type="ECO:0000259" key="5">
    <source>
        <dbReference type="PROSITE" id="PS50222"/>
    </source>
</evidence>
<feature type="domain" description="EF-hand" evidence="5">
    <location>
        <begin position="4"/>
        <end position="39"/>
    </location>
</feature>
<dbReference type="Gene3D" id="1.10.238.10">
    <property type="entry name" value="EF-hand"/>
    <property type="match status" value="1"/>
</dbReference>
<evidence type="ECO:0000256" key="2">
    <source>
        <dbReference type="ARBA" id="ARBA00022837"/>
    </source>
</evidence>
<keyword evidence="2" id="KW-0106">Calcium</keyword>
<keyword evidence="1" id="KW-0479">Metal-binding</keyword>
<feature type="coiled-coil region" evidence="3">
    <location>
        <begin position="228"/>
        <end position="304"/>
    </location>
</feature>
<dbReference type="InterPro" id="IPR011992">
    <property type="entry name" value="EF-hand-dom_pair"/>
</dbReference>
<name>A0AAW0PX81_9GOBI</name>
<dbReference type="CDD" id="cd00051">
    <property type="entry name" value="EFh"/>
    <property type="match status" value="1"/>
</dbReference>
<feature type="compositionally biased region" description="Polar residues" evidence="4">
    <location>
        <begin position="324"/>
        <end position="346"/>
    </location>
</feature>
<evidence type="ECO:0000256" key="4">
    <source>
        <dbReference type="SAM" id="MobiDB-lite"/>
    </source>
</evidence>
<evidence type="ECO:0000313" key="7">
    <source>
        <dbReference type="Proteomes" id="UP001460270"/>
    </source>
</evidence>
<sequence length="377" mass="43493">MSAEERDRLRTLFDAYDVDKSGRIERSEFVTICSELQVSAEEARRIFERLDADGDGSVTLQEFVSGFQQRYGADMEDAEPGDECSAWDGFERRLGEQAKFIPRTNQAALLYQNLSLTEPRLIPQFEKIILNFTKEIRQVNNEMENLALAIKRAQDQASMQLSEMEEEMDHRIHAAERKTRDQEKKRAEASLNEMKRSYETEVCELQCKIQKMQMAEEKYKNSVIKDETPALRKKINELMLENQRLKQDLLRSQTKVSCLQSEMDCLKNELTDQSINYERDEELMKQFADERDILESQIEILQTANRKLHDSNDGLRSTLERVTKSNTGSPDKNRSKSICYSSPTPSSRGFVNAWTNTLCTSAGPAVTPWPWPCVTRA</sequence>
<dbReference type="SMART" id="SM00054">
    <property type="entry name" value="EFh"/>
    <property type="match status" value="2"/>
</dbReference>
<dbReference type="Proteomes" id="UP001460270">
    <property type="component" value="Unassembled WGS sequence"/>
</dbReference>
<accession>A0AAW0PX81</accession>
<feature type="domain" description="EF-hand" evidence="5">
    <location>
        <begin position="41"/>
        <end position="73"/>
    </location>
</feature>
<evidence type="ECO:0000313" key="6">
    <source>
        <dbReference type="EMBL" id="KAK7933186.1"/>
    </source>
</evidence>
<dbReference type="InterPro" id="IPR002048">
    <property type="entry name" value="EF_hand_dom"/>
</dbReference>
<protein>
    <recommendedName>
        <fullName evidence="5">EF-hand domain-containing protein</fullName>
    </recommendedName>
</protein>